<evidence type="ECO:0000313" key="2">
    <source>
        <dbReference type="EMBL" id="EDL78713.1"/>
    </source>
</evidence>
<dbReference type="EMBL" id="CH473990">
    <property type="protein sequence ID" value="EDL78713.1"/>
    <property type="molecule type" value="Genomic_DNA"/>
</dbReference>
<dbReference type="AlphaFoldDB" id="A6JM36"/>
<feature type="compositionally biased region" description="Basic and acidic residues" evidence="1">
    <location>
        <begin position="8"/>
        <end position="21"/>
    </location>
</feature>
<dbReference type="Proteomes" id="UP000234681">
    <property type="component" value="Chromosome 17"/>
</dbReference>
<accession>A6JM36</accession>
<feature type="region of interest" description="Disordered" evidence="1">
    <location>
        <begin position="1"/>
        <end position="21"/>
    </location>
</feature>
<reference evidence="3" key="1">
    <citation type="submission" date="2005-09" db="EMBL/GenBank/DDBJ databases">
        <authorList>
            <person name="Mural R.J."/>
            <person name="Li P.W."/>
            <person name="Adams M.D."/>
            <person name="Amanatides P.G."/>
            <person name="Baden-Tillson H."/>
            <person name="Barnstead M."/>
            <person name="Chin S.H."/>
            <person name="Dew I."/>
            <person name="Evans C.A."/>
            <person name="Ferriera S."/>
            <person name="Flanigan M."/>
            <person name="Fosler C."/>
            <person name="Glodek A."/>
            <person name="Gu Z."/>
            <person name="Holt R.A."/>
            <person name="Jennings D."/>
            <person name="Kraft C.L."/>
            <person name="Lu F."/>
            <person name="Nguyen T."/>
            <person name="Nusskern D.R."/>
            <person name="Pfannkoch C.M."/>
            <person name="Sitter C."/>
            <person name="Sutton G.G."/>
            <person name="Venter J.C."/>
            <person name="Wang Z."/>
            <person name="Woodage T."/>
            <person name="Zheng X.H."/>
            <person name="Zhong F."/>
        </authorList>
    </citation>
    <scope>NUCLEOTIDE SEQUENCE [LARGE SCALE GENOMIC DNA]</scope>
    <source>
        <strain>BN</strain>
        <strain evidence="3">Sprague-Dawley</strain>
    </source>
</reference>
<proteinExistence type="predicted"/>
<gene>
    <name evidence="2" type="ORF">rCG_62945</name>
</gene>
<organism evidence="2 3">
    <name type="scientific">Rattus norvegicus</name>
    <name type="common">Rat</name>
    <dbReference type="NCBI Taxonomy" id="10116"/>
    <lineage>
        <taxon>Eukaryota</taxon>
        <taxon>Metazoa</taxon>
        <taxon>Chordata</taxon>
        <taxon>Craniata</taxon>
        <taxon>Vertebrata</taxon>
        <taxon>Euteleostomi</taxon>
        <taxon>Mammalia</taxon>
        <taxon>Eutheria</taxon>
        <taxon>Euarchontoglires</taxon>
        <taxon>Glires</taxon>
        <taxon>Rodentia</taxon>
        <taxon>Myomorpha</taxon>
        <taxon>Muroidea</taxon>
        <taxon>Muridae</taxon>
        <taxon>Murinae</taxon>
        <taxon>Rattus</taxon>
    </lineage>
</organism>
<sequence>MTLAEIPNSKEIEPVETTSRR</sequence>
<evidence type="ECO:0000313" key="3">
    <source>
        <dbReference type="Proteomes" id="UP000234681"/>
    </source>
</evidence>
<name>A6JM36_RAT</name>
<protein>
    <submittedName>
        <fullName evidence="2">RCG62945</fullName>
    </submittedName>
</protein>
<evidence type="ECO:0000256" key="1">
    <source>
        <dbReference type="SAM" id="MobiDB-lite"/>
    </source>
</evidence>